<protein>
    <recommendedName>
        <fullName evidence="1">BppU N-terminal domain-containing protein</fullName>
    </recommendedName>
</protein>
<comment type="caution">
    <text evidence="2">The sequence shown here is derived from an EMBL/GenBank/DDBJ whole genome shotgun (WGS) entry which is preliminary data.</text>
</comment>
<dbReference type="Pfam" id="PF10651">
    <property type="entry name" value="BppU_N"/>
    <property type="match status" value="1"/>
</dbReference>
<evidence type="ECO:0000313" key="2">
    <source>
        <dbReference type="EMBL" id="PGS66180.1"/>
    </source>
</evidence>
<reference evidence="2 3" key="1">
    <citation type="submission" date="2017-09" db="EMBL/GenBank/DDBJ databases">
        <title>Large-scale bioinformatics analysis of Bacillus genomes uncovers conserved roles of natural products in bacterial physiology.</title>
        <authorList>
            <consortium name="Agbiome Team Llc"/>
            <person name="Bleich R.M."/>
            <person name="Grubbs K.J."/>
            <person name="Santa Maria K.C."/>
            <person name="Allen S.E."/>
            <person name="Farag S."/>
            <person name="Shank E.A."/>
            <person name="Bowers A."/>
        </authorList>
    </citation>
    <scope>NUCLEOTIDE SEQUENCE [LARGE SCALE GENOMIC DNA]</scope>
    <source>
        <strain evidence="2 3">AFS041711</strain>
    </source>
</reference>
<dbReference type="Gene3D" id="2.60.40.3350">
    <property type="match status" value="1"/>
</dbReference>
<dbReference type="InterPro" id="IPR018913">
    <property type="entry name" value="BppU_N"/>
</dbReference>
<organism evidence="2 3">
    <name type="scientific">Bacillus cereus</name>
    <dbReference type="NCBI Taxonomy" id="1396"/>
    <lineage>
        <taxon>Bacteria</taxon>
        <taxon>Bacillati</taxon>
        <taxon>Bacillota</taxon>
        <taxon>Bacilli</taxon>
        <taxon>Bacillales</taxon>
        <taxon>Bacillaceae</taxon>
        <taxon>Bacillus</taxon>
        <taxon>Bacillus cereus group</taxon>
    </lineage>
</organism>
<proteinExistence type="predicted"/>
<sequence length="383" mass="42277">MKTTFELDIQKEKYEYTSLIVTGRMGDLASNTVDVHIKNNGESYPLTNLTVFYECVKPDDTAIRDKEGVNIIDAAKGHFTYTFPAEVFSAPGQVKRSFFSIEKDKTFRATTQDFLVISLHDALTGHIESEAYISEFDQALEMVKEHGKEIDEANKRIAELTPYIQKKVDETDTKFKGVVGQIQLRLDGVSKQIDAMDIVKKSGDTMLGALTIDDKGTGAPFVLSNTLGRMRFLPQKESNFWQSGTLDGKAKNLFITGHNDTAMEQVKLKTKELLVEGTVKQGADINWTTLSTTGVENVPDRTLKYKRSGAHVSVMGSIRNPKDVVNFATLPNGFRPVQNIAFPALAYGNTPSVCEVTIDSGGNLFVNGVQSGQTVHIVANFMV</sequence>
<dbReference type="Proteomes" id="UP000224203">
    <property type="component" value="Unassembled WGS sequence"/>
</dbReference>
<dbReference type="AlphaFoldDB" id="A0A9X7CHZ0"/>
<gene>
    <name evidence="2" type="ORF">COC69_28900</name>
</gene>
<evidence type="ECO:0000313" key="3">
    <source>
        <dbReference type="Proteomes" id="UP000224203"/>
    </source>
</evidence>
<name>A0A9X7CHZ0_BACCE</name>
<accession>A0A9X7CHZ0</accession>
<feature type="domain" description="BppU N-terminal" evidence="1">
    <location>
        <begin position="1"/>
        <end position="145"/>
    </location>
</feature>
<dbReference type="EMBL" id="NULI01000227">
    <property type="protein sequence ID" value="PGS66180.1"/>
    <property type="molecule type" value="Genomic_DNA"/>
</dbReference>
<evidence type="ECO:0000259" key="1">
    <source>
        <dbReference type="Pfam" id="PF10651"/>
    </source>
</evidence>
<dbReference type="RefSeq" id="WP_098783650.1">
    <property type="nucleotide sequence ID" value="NZ_NULI01000227.1"/>
</dbReference>